<organism evidence="2">
    <name type="scientific">Thermorudis peleae</name>
    <dbReference type="NCBI Taxonomy" id="1382356"/>
    <lineage>
        <taxon>Bacteria</taxon>
        <taxon>Pseudomonadati</taxon>
        <taxon>Thermomicrobiota</taxon>
        <taxon>Thermomicrobia</taxon>
        <taxon>Thermomicrobia incertae sedis</taxon>
        <taxon>Thermorudis</taxon>
    </lineage>
</organism>
<dbReference type="SMART" id="SM00382">
    <property type="entry name" value="AAA"/>
    <property type="match status" value="1"/>
</dbReference>
<dbReference type="InterPro" id="IPR003593">
    <property type="entry name" value="AAA+_ATPase"/>
</dbReference>
<dbReference type="Pfam" id="PF13519">
    <property type="entry name" value="VWA_2"/>
    <property type="match status" value="1"/>
</dbReference>
<comment type="caution">
    <text evidence="2">The sequence shown here is derived from an EMBL/GenBank/DDBJ whole genome shotgun (WGS) entry which is preliminary data.</text>
</comment>
<dbReference type="PANTHER" id="PTHR42759">
    <property type="entry name" value="MOXR FAMILY PROTEIN"/>
    <property type="match status" value="1"/>
</dbReference>
<dbReference type="EMBL" id="DSIY01000252">
    <property type="protein sequence ID" value="HEG91918.1"/>
    <property type="molecule type" value="Genomic_DNA"/>
</dbReference>
<dbReference type="Gene3D" id="1.10.8.80">
    <property type="entry name" value="Magnesium chelatase subunit I, C-Terminal domain"/>
    <property type="match status" value="1"/>
</dbReference>
<gene>
    <name evidence="2" type="ORF">ENP34_10845</name>
</gene>
<dbReference type="CDD" id="cd00198">
    <property type="entry name" value="vWFA"/>
    <property type="match status" value="1"/>
</dbReference>
<sequence>MSFDRTAVFRALQSQVVGRRQEAEEIVAALAAGRDVVLEGPPGTSKSTLLRTIAQASGLPFVLVEGNADLTPAKLIGYHNPAQVVRHGYRPEDFVPGPLPDAMQRGGFLYIEEFNRIPEDTLNVLLGPLAERILVVPRVGIVQAADTFRLIAAMNPFDNVGTMRVSRSIGDRLTRLAIGYQSEQEERAIVRRRTGSRNRWLVDAAVALSRATREHPEVRMGASVRGAIDLVLVAERLAPLRGVDLSKPDDAAKDVVLEAALLALSGRIAFAEGAGRTPEGIVRELWENYFYFIPQAARGRQTLDLPSAVALPISQRRRRRRRGPVVMPLQRGGEVPTYPKPGEVIEPPRIYRPYEAALLLTDRAGGPMARSAADILRDHPVARRVLREDGEMDPDELQSLLQEDPQAGISLLGDLWPHAPDEQLREFTRRLALKIVIRLARQSPTPIPGRGQLRSVRYRFNSDDLDLDRTLEEIAGKAYPEYDDFWVRERVRTRRTWVLLLDVSGSMRGAKLMNAALAVASLARSIQDDHFAVVLFWRDAAVLKSATQDEPLPKLLDEILRVRARGLTNLRLGLEVGLRELERTVTREKIGIIFTDGIHNLGADPLPIAAKYPRLHVIGPSPGDARVRVCQELAARGRGRCIFVEEMEDIPAAISYCVSG</sequence>
<dbReference type="AlphaFoldDB" id="A0A831TCB6"/>
<dbReference type="InterPro" id="IPR011704">
    <property type="entry name" value="ATPase_dyneun-rel_AAA"/>
</dbReference>
<protein>
    <submittedName>
        <fullName evidence="2">VWA domain-containing protein</fullName>
    </submittedName>
</protein>
<accession>A0A831TCB6</accession>
<dbReference type="SUPFAM" id="SSF53300">
    <property type="entry name" value="vWA-like"/>
    <property type="match status" value="1"/>
</dbReference>
<evidence type="ECO:0000259" key="1">
    <source>
        <dbReference type="PROSITE" id="PS50234"/>
    </source>
</evidence>
<evidence type="ECO:0000313" key="2">
    <source>
        <dbReference type="EMBL" id="HEG91918.1"/>
    </source>
</evidence>
<dbReference type="Pfam" id="PF07728">
    <property type="entry name" value="AAA_5"/>
    <property type="match status" value="1"/>
</dbReference>
<dbReference type="Gene3D" id="3.40.50.300">
    <property type="entry name" value="P-loop containing nucleotide triphosphate hydrolases"/>
    <property type="match status" value="1"/>
</dbReference>
<dbReference type="GO" id="GO:0005524">
    <property type="term" value="F:ATP binding"/>
    <property type="evidence" value="ECO:0007669"/>
    <property type="project" value="InterPro"/>
</dbReference>
<feature type="domain" description="VWFA" evidence="1">
    <location>
        <begin position="496"/>
        <end position="629"/>
    </location>
</feature>
<dbReference type="PROSITE" id="PS50234">
    <property type="entry name" value="VWFA"/>
    <property type="match status" value="1"/>
</dbReference>
<dbReference type="InterPro" id="IPR050764">
    <property type="entry name" value="CbbQ/NirQ/NorQ/GpvN"/>
</dbReference>
<proteinExistence type="predicted"/>
<dbReference type="PANTHER" id="PTHR42759:SF1">
    <property type="entry name" value="MAGNESIUM-CHELATASE SUBUNIT CHLD"/>
    <property type="match status" value="1"/>
</dbReference>
<dbReference type="SMART" id="SM00327">
    <property type="entry name" value="VWA"/>
    <property type="match status" value="1"/>
</dbReference>
<dbReference type="SUPFAM" id="SSF52540">
    <property type="entry name" value="P-loop containing nucleoside triphosphate hydrolases"/>
    <property type="match status" value="1"/>
</dbReference>
<reference evidence="2" key="1">
    <citation type="journal article" date="2020" name="mSystems">
        <title>Genome- and Community-Level Interaction Insights into Carbon Utilization and Element Cycling Functions of Hydrothermarchaeota in Hydrothermal Sediment.</title>
        <authorList>
            <person name="Zhou Z."/>
            <person name="Liu Y."/>
            <person name="Xu W."/>
            <person name="Pan J."/>
            <person name="Luo Z.H."/>
            <person name="Li M."/>
        </authorList>
    </citation>
    <scope>NUCLEOTIDE SEQUENCE [LARGE SCALE GENOMIC DNA]</scope>
    <source>
        <strain evidence="2">SpSt-210</strain>
    </source>
</reference>
<dbReference type="InterPro" id="IPR027417">
    <property type="entry name" value="P-loop_NTPase"/>
</dbReference>
<dbReference type="InterPro" id="IPR002035">
    <property type="entry name" value="VWF_A"/>
</dbReference>
<dbReference type="InterPro" id="IPR036465">
    <property type="entry name" value="vWFA_dom_sf"/>
</dbReference>
<dbReference type="Gene3D" id="3.40.50.410">
    <property type="entry name" value="von Willebrand factor, type A domain"/>
    <property type="match status" value="1"/>
</dbReference>
<name>A0A831TCB6_9BACT</name>
<dbReference type="GO" id="GO:0016887">
    <property type="term" value="F:ATP hydrolysis activity"/>
    <property type="evidence" value="ECO:0007669"/>
    <property type="project" value="InterPro"/>
</dbReference>